<reference evidence="5" key="1">
    <citation type="submission" date="2016-06" db="UniProtKB">
        <authorList>
            <consortium name="WormBaseParasite"/>
        </authorList>
    </citation>
    <scope>IDENTIFICATION</scope>
</reference>
<feature type="signal peptide" evidence="1">
    <location>
        <begin position="1"/>
        <end position="15"/>
    </location>
</feature>
<dbReference type="EMBL" id="UYRT01105840">
    <property type="protein sequence ID" value="VDN44396.1"/>
    <property type="molecule type" value="Genomic_DNA"/>
</dbReference>
<name>A0A183EXA1_9BILA</name>
<proteinExistence type="predicted"/>
<dbReference type="Pfam" id="PF00134">
    <property type="entry name" value="Cyclin_N"/>
    <property type="match status" value="1"/>
</dbReference>
<gene>
    <name evidence="3" type="ORF">GPUH_LOCUS25594</name>
</gene>
<dbReference type="AlphaFoldDB" id="A0A183EXA1"/>
<dbReference type="WBParaSite" id="GPUH_0002562201-mRNA-1">
    <property type="protein sequence ID" value="GPUH_0002562201-mRNA-1"/>
    <property type="gene ID" value="GPUH_0002562201"/>
</dbReference>
<dbReference type="InterPro" id="IPR036915">
    <property type="entry name" value="Cyclin-like_sf"/>
</dbReference>
<sequence length="91" mass="10475">MDALWPVWLFGATSSSPLVLLPAHEPSLLTTVYDRDVYEHERILEQKYQINEDFLAFQEEISPEMRYIVVEWLSNVATDFGLCTLVAVVIT</sequence>
<protein>
    <submittedName>
        <fullName evidence="5">Cyclin N-terminal domain-containing protein</fullName>
    </submittedName>
</protein>
<dbReference type="InterPro" id="IPR006671">
    <property type="entry name" value="Cyclin_N"/>
</dbReference>
<dbReference type="Proteomes" id="UP000271098">
    <property type="component" value="Unassembled WGS sequence"/>
</dbReference>
<evidence type="ECO:0000313" key="4">
    <source>
        <dbReference type="Proteomes" id="UP000271098"/>
    </source>
</evidence>
<organism evidence="5">
    <name type="scientific">Gongylonema pulchrum</name>
    <dbReference type="NCBI Taxonomy" id="637853"/>
    <lineage>
        <taxon>Eukaryota</taxon>
        <taxon>Metazoa</taxon>
        <taxon>Ecdysozoa</taxon>
        <taxon>Nematoda</taxon>
        <taxon>Chromadorea</taxon>
        <taxon>Rhabditida</taxon>
        <taxon>Spirurina</taxon>
        <taxon>Spiruromorpha</taxon>
        <taxon>Spiruroidea</taxon>
        <taxon>Gongylonematidae</taxon>
        <taxon>Gongylonema</taxon>
    </lineage>
</organism>
<evidence type="ECO:0000313" key="5">
    <source>
        <dbReference type="WBParaSite" id="GPUH_0002562201-mRNA-1"/>
    </source>
</evidence>
<keyword evidence="1" id="KW-0732">Signal</keyword>
<keyword evidence="4" id="KW-1185">Reference proteome</keyword>
<evidence type="ECO:0000259" key="2">
    <source>
        <dbReference type="Pfam" id="PF00134"/>
    </source>
</evidence>
<feature type="domain" description="Cyclin N-terminal" evidence="2">
    <location>
        <begin position="36"/>
        <end position="86"/>
    </location>
</feature>
<accession>A0A183EXA1</accession>
<evidence type="ECO:0000313" key="3">
    <source>
        <dbReference type="EMBL" id="VDN44396.1"/>
    </source>
</evidence>
<feature type="chain" id="PRO_5043139305" evidence="1">
    <location>
        <begin position="16"/>
        <end position="91"/>
    </location>
</feature>
<evidence type="ECO:0000256" key="1">
    <source>
        <dbReference type="SAM" id="SignalP"/>
    </source>
</evidence>
<reference evidence="3 4" key="2">
    <citation type="submission" date="2018-11" db="EMBL/GenBank/DDBJ databases">
        <authorList>
            <consortium name="Pathogen Informatics"/>
        </authorList>
    </citation>
    <scope>NUCLEOTIDE SEQUENCE [LARGE SCALE GENOMIC DNA]</scope>
</reference>
<dbReference type="OrthoDB" id="5590282at2759"/>
<dbReference type="SUPFAM" id="SSF47954">
    <property type="entry name" value="Cyclin-like"/>
    <property type="match status" value="1"/>
</dbReference>